<feature type="compositionally biased region" description="Basic residues" evidence="3">
    <location>
        <begin position="130"/>
        <end position="144"/>
    </location>
</feature>
<dbReference type="InterPro" id="IPR035979">
    <property type="entry name" value="RBD_domain_sf"/>
</dbReference>
<dbReference type="Gene3D" id="3.30.70.330">
    <property type="match status" value="1"/>
</dbReference>
<dbReference type="VEuPathDB" id="PlasmoDB:PY01167"/>
<dbReference type="AlphaFoldDB" id="A0A078K7T4"/>
<dbReference type="OrthoDB" id="252020at2759"/>
<dbReference type="InterPro" id="IPR012677">
    <property type="entry name" value="Nucleotide-bd_a/b_plait_sf"/>
</dbReference>
<dbReference type="GO" id="GO:0005737">
    <property type="term" value="C:cytoplasm"/>
    <property type="evidence" value="ECO:0007669"/>
    <property type="project" value="TreeGrafter"/>
</dbReference>
<evidence type="ECO:0000313" key="8">
    <source>
        <dbReference type="Proteomes" id="UP000072904"/>
    </source>
</evidence>
<dbReference type="Proteomes" id="UP000072904">
    <property type="component" value="Chromosome 9"/>
</dbReference>
<dbReference type="GO" id="GO:0005654">
    <property type="term" value="C:nucleoplasm"/>
    <property type="evidence" value="ECO:0007669"/>
    <property type="project" value="TreeGrafter"/>
</dbReference>
<reference evidence="7 8" key="1">
    <citation type="journal article" date="2014" name="BMC Biol.">
        <title>A comprehensive evaluation of rodent malaria parasite genomes and gene expression.</title>
        <authorList>
            <person name="Otto T.D."/>
            <person name="Bohme U."/>
            <person name="Jackson A.P."/>
            <person name="Hunt M."/>
            <person name="Franke-Fayard B."/>
            <person name="Hoeijmakers W.A."/>
            <person name="Religa A.A."/>
            <person name="Robertson L."/>
            <person name="Sanders M."/>
            <person name="Ogun S.A."/>
            <person name="Cunningham D."/>
            <person name="Erhart A."/>
            <person name="Billker O."/>
            <person name="Khan S.M."/>
            <person name="Stunnenberg H.G."/>
            <person name="Langhorne J."/>
            <person name="Holder A.A."/>
            <person name="Waters A.P."/>
            <person name="Newbold C.I."/>
            <person name="Pain A."/>
            <person name="Berriman M."/>
            <person name="Janse C.J."/>
        </authorList>
    </citation>
    <scope>NUCLEOTIDE SEQUENCE [LARGE SCALE GENOMIC DNA]</scope>
    <source>
        <strain evidence="6 7">17X</strain>
        <strain evidence="5 8">YM</strain>
    </source>
</reference>
<dbReference type="Pfam" id="PF00076">
    <property type="entry name" value="RRM_1"/>
    <property type="match status" value="1"/>
</dbReference>
<gene>
    <name evidence="6" type="ORF">PY17X_0918800</name>
    <name evidence="5" type="ORF">PYYM_0918300</name>
</gene>
<reference evidence="6" key="4">
    <citation type="submission" date="2019-05" db="EMBL/GenBank/DDBJ databases">
        <authorList>
            <consortium name="Pathogen Informatics"/>
        </authorList>
    </citation>
    <scope>NUCLEOTIDE SEQUENCE</scope>
    <source>
        <strain evidence="6">17X</strain>
    </source>
</reference>
<dbReference type="EMBL" id="LK934637">
    <property type="protein sequence ID" value="CDU17962.1"/>
    <property type="molecule type" value="Genomic_DNA"/>
</dbReference>
<dbReference type="InterPro" id="IPR000504">
    <property type="entry name" value="RRM_dom"/>
</dbReference>
<dbReference type="GeneID" id="3801440"/>
<feature type="compositionally biased region" description="Low complexity" evidence="3">
    <location>
        <begin position="109"/>
        <end position="129"/>
    </location>
</feature>
<dbReference type="SUPFAM" id="SSF54928">
    <property type="entry name" value="RNA-binding domain, RBD"/>
    <property type="match status" value="1"/>
</dbReference>
<feature type="domain" description="RRM" evidence="4">
    <location>
        <begin position="4"/>
        <end position="87"/>
    </location>
</feature>
<dbReference type="GO" id="GO:0000398">
    <property type="term" value="P:mRNA splicing, via spliceosome"/>
    <property type="evidence" value="ECO:0007669"/>
    <property type="project" value="TreeGrafter"/>
</dbReference>
<dbReference type="GO" id="GO:0003723">
    <property type="term" value="F:RNA binding"/>
    <property type="evidence" value="ECO:0007669"/>
    <property type="project" value="UniProtKB-UniRule"/>
</dbReference>
<accession>A0A078K7T4</accession>
<dbReference type="SMART" id="SM00360">
    <property type="entry name" value="RRM"/>
    <property type="match status" value="1"/>
</dbReference>
<evidence type="ECO:0000259" key="4">
    <source>
        <dbReference type="PROSITE" id="PS50102"/>
    </source>
</evidence>
<evidence type="ECO:0000256" key="2">
    <source>
        <dbReference type="PROSITE-ProRule" id="PRU00176"/>
    </source>
</evidence>
<dbReference type="VEuPathDB" id="PlasmoDB:Py17XNL_000900210"/>
<dbReference type="PROSITE" id="PS50102">
    <property type="entry name" value="RRM"/>
    <property type="match status" value="1"/>
</dbReference>
<keyword evidence="1 2" id="KW-0694">RNA-binding</keyword>
<reference evidence="5" key="2">
    <citation type="submission" date="2014-05" db="EMBL/GenBank/DDBJ databases">
        <authorList>
            <person name="Aslett A.Martin."/>
            <person name="De Silva Nishadi"/>
        </authorList>
    </citation>
    <scope>NUCLEOTIDE SEQUENCE</scope>
    <source>
        <strain evidence="5">YM</strain>
    </source>
</reference>
<proteinExistence type="predicted"/>
<dbReference type="Proteomes" id="UP000072874">
    <property type="component" value="Chromosome 9"/>
</dbReference>
<dbReference type="OMA" id="CLYVYNL"/>
<dbReference type="EMBL" id="LM993663">
    <property type="protein sequence ID" value="VTZ78379.1"/>
    <property type="molecule type" value="Genomic_DNA"/>
</dbReference>
<sequence length="144" mass="16682">MTDNCLYVYNLTKNTSVEHLNEIFMNFGKLIDINYVLNDDNLSKDKNDNLIYAKIEFENPNDAKTAIEYMDGGQIDGKTISIKHEHEIIKKNNNKRVSKERNEKDDSYKYSASRSSSSNSSKAKSNTSQIKKKNKSKKKQKKYK</sequence>
<dbReference type="VEuPathDB" id="PlasmoDB:PY17X_0918800"/>
<protein>
    <submittedName>
        <fullName evidence="6">RNA-binding protein s1, putative</fullName>
    </submittedName>
</protein>
<evidence type="ECO:0000313" key="5">
    <source>
        <dbReference type="EMBL" id="CDU17962.1"/>
    </source>
</evidence>
<evidence type="ECO:0000256" key="3">
    <source>
        <dbReference type="SAM" id="MobiDB-lite"/>
    </source>
</evidence>
<feature type="region of interest" description="Disordered" evidence="3">
    <location>
        <begin position="86"/>
        <end position="144"/>
    </location>
</feature>
<dbReference type="VEuPathDB" id="PlasmoDB:PYYM_0918300"/>
<dbReference type="KEGG" id="pyo:PY17X_0918800"/>
<reference evidence="6" key="3">
    <citation type="submission" date="2014-05" db="EMBL/GenBank/DDBJ databases">
        <authorList>
            <person name="Aslett M.A."/>
            <person name="De Silva N."/>
        </authorList>
    </citation>
    <scope>NUCLEOTIDE SEQUENCE</scope>
    <source>
        <strain evidence="6">17X</strain>
    </source>
</reference>
<evidence type="ECO:0000313" key="7">
    <source>
        <dbReference type="Proteomes" id="UP000072874"/>
    </source>
</evidence>
<name>A0A078K7T4_PLAYE</name>
<organism evidence="6 7">
    <name type="scientific">Plasmodium yoelii</name>
    <dbReference type="NCBI Taxonomy" id="5861"/>
    <lineage>
        <taxon>Eukaryota</taxon>
        <taxon>Sar</taxon>
        <taxon>Alveolata</taxon>
        <taxon>Apicomplexa</taxon>
        <taxon>Aconoidasida</taxon>
        <taxon>Haemosporida</taxon>
        <taxon>Plasmodiidae</taxon>
        <taxon>Plasmodium</taxon>
        <taxon>Plasmodium (Vinckeia)</taxon>
    </lineage>
</organism>
<dbReference type="GO" id="GO:0061574">
    <property type="term" value="C:ASAP complex"/>
    <property type="evidence" value="ECO:0007669"/>
    <property type="project" value="TreeGrafter"/>
</dbReference>
<dbReference type="PANTHER" id="PTHR15481">
    <property type="entry name" value="RIBONUCLEIC ACID BINDING PROTEIN S1"/>
    <property type="match status" value="1"/>
</dbReference>
<feature type="compositionally biased region" description="Basic and acidic residues" evidence="3">
    <location>
        <begin position="97"/>
        <end position="108"/>
    </location>
</feature>
<evidence type="ECO:0000256" key="1">
    <source>
        <dbReference type="ARBA" id="ARBA00022884"/>
    </source>
</evidence>
<dbReference type="PANTHER" id="PTHR15481:SF0">
    <property type="entry name" value="LD23870P-RELATED"/>
    <property type="match status" value="1"/>
</dbReference>
<evidence type="ECO:0000313" key="6">
    <source>
        <dbReference type="EMBL" id="VTZ78379.1"/>
    </source>
</evidence>
<dbReference type="RefSeq" id="XP_728891.1">
    <property type="nucleotide sequence ID" value="XM_723798.1"/>
</dbReference>